<name>A0AAD1UHI5_EUPCR</name>
<gene>
    <name evidence="1" type="ORF">ECRASSUSDP1_LOCUS10043</name>
</gene>
<reference evidence="1" key="1">
    <citation type="submission" date="2023-07" db="EMBL/GenBank/DDBJ databases">
        <authorList>
            <consortium name="AG Swart"/>
            <person name="Singh M."/>
            <person name="Singh A."/>
            <person name="Seah K."/>
            <person name="Emmerich C."/>
        </authorList>
    </citation>
    <scope>NUCLEOTIDE SEQUENCE</scope>
    <source>
        <strain evidence="1">DP1</strain>
    </source>
</reference>
<dbReference type="Proteomes" id="UP001295684">
    <property type="component" value="Unassembled WGS sequence"/>
</dbReference>
<comment type="caution">
    <text evidence="1">The sequence shown here is derived from an EMBL/GenBank/DDBJ whole genome shotgun (WGS) entry which is preliminary data.</text>
</comment>
<dbReference type="EMBL" id="CAMPGE010009889">
    <property type="protein sequence ID" value="CAI2368747.1"/>
    <property type="molecule type" value="Genomic_DNA"/>
</dbReference>
<sequence>MLCFTCHRSNSKFFRPTENINYYLFTDIRIPDHSNTVPSIFFLRFTTSLLHKNFDEFRESLSAINSGNSKFVQNMPNFCKNSNF</sequence>
<proteinExistence type="predicted"/>
<evidence type="ECO:0000313" key="1">
    <source>
        <dbReference type="EMBL" id="CAI2368747.1"/>
    </source>
</evidence>
<protein>
    <submittedName>
        <fullName evidence="1">Uncharacterized protein</fullName>
    </submittedName>
</protein>
<organism evidence="1 2">
    <name type="scientific">Euplotes crassus</name>
    <dbReference type="NCBI Taxonomy" id="5936"/>
    <lineage>
        <taxon>Eukaryota</taxon>
        <taxon>Sar</taxon>
        <taxon>Alveolata</taxon>
        <taxon>Ciliophora</taxon>
        <taxon>Intramacronucleata</taxon>
        <taxon>Spirotrichea</taxon>
        <taxon>Hypotrichia</taxon>
        <taxon>Euplotida</taxon>
        <taxon>Euplotidae</taxon>
        <taxon>Moneuplotes</taxon>
    </lineage>
</organism>
<accession>A0AAD1UHI5</accession>
<evidence type="ECO:0000313" key="2">
    <source>
        <dbReference type="Proteomes" id="UP001295684"/>
    </source>
</evidence>
<dbReference type="AlphaFoldDB" id="A0AAD1UHI5"/>
<keyword evidence="2" id="KW-1185">Reference proteome</keyword>